<dbReference type="OrthoDB" id="7851455at2"/>
<dbReference type="AlphaFoldDB" id="A0A4Q0MKQ7"/>
<organism evidence="2 3">
    <name type="scientific">Hansschlegelia zhihuaiae</name>
    <dbReference type="NCBI Taxonomy" id="405005"/>
    <lineage>
        <taxon>Bacteria</taxon>
        <taxon>Pseudomonadati</taxon>
        <taxon>Pseudomonadota</taxon>
        <taxon>Alphaproteobacteria</taxon>
        <taxon>Hyphomicrobiales</taxon>
        <taxon>Methylopilaceae</taxon>
        <taxon>Hansschlegelia</taxon>
    </lineage>
</organism>
<accession>A0A4Q0MKQ7</accession>
<dbReference type="EMBL" id="RYFI01000005">
    <property type="protein sequence ID" value="RXF74210.1"/>
    <property type="molecule type" value="Genomic_DNA"/>
</dbReference>
<dbReference type="Proteomes" id="UP000289708">
    <property type="component" value="Unassembled WGS sequence"/>
</dbReference>
<feature type="transmembrane region" description="Helical" evidence="1">
    <location>
        <begin position="12"/>
        <end position="35"/>
    </location>
</feature>
<keyword evidence="1" id="KW-1133">Transmembrane helix</keyword>
<keyword evidence="3" id="KW-1185">Reference proteome</keyword>
<sequence length="129" mass="13200">MDMIEPNLAALALFAIAATVAGLGFYVLAGAFPLATRDDLRAHPAGVPLALVNAAAFLALVAFGLTYGVEHLRWTSVVIVSGLAFLFAPAAFHVWPQRWRDGAAGLAIMLGLTMAAVAALHAAGGGFAA</sequence>
<keyword evidence="1" id="KW-0812">Transmembrane</keyword>
<feature type="transmembrane region" description="Helical" evidence="1">
    <location>
        <begin position="47"/>
        <end position="68"/>
    </location>
</feature>
<name>A0A4Q0MKQ7_9HYPH</name>
<comment type="caution">
    <text evidence="2">The sequence shown here is derived from an EMBL/GenBank/DDBJ whole genome shotgun (WGS) entry which is preliminary data.</text>
</comment>
<dbReference type="RefSeq" id="WP_128776886.1">
    <property type="nucleotide sequence ID" value="NZ_RYFI01000005.1"/>
</dbReference>
<evidence type="ECO:0000313" key="2">
    <source>
        <dbReference type="EMBL" id="RXF74210.1"/>
    </source>
</evidence>
<gene>
    <name evidence="2" type="ORF">EK403_07570</name>
</gene>
<evidence type="ECO:0000256" key="1">
    <source>
        <dbReference type="SAM" id="Phobius"/>
    </source>
</evidence>
<proteinExistence type="predicted"/>
<evidence type="ECO:0000313" key="3">
    <source>
        <dbReference type="Proteomes" id="UP000289708"/>
    </source>
</evidence>
<keyword evidence="1" id="KW-0472">Membrane</keyword>
<protein>
    <submittedName>
        <fullName evidence="2">Uncharacterized protein</fullName>
    </submittedName>
</protein>
<feature type="transmembrane region" description="Helical" evidence="1">
    <location>
        <begin position="102"/>
        <end position="123"/>
    </location>
</feature>
<reference evidence="2 3" key="1">
    <citation type="submission" date="2018-12" db="EMBL/GenBank/DDBJ databases">
        <title>bacterium Hansschlegelia zhihuaiae S113.</title>
        <authorList>
            <person name="He J."/>
        </authorList>
    </citation>
    <scope>NUCLEOTIDE SEQUENCE [LARGE SCALE GENOMIC DNA]</scope>
    <source>
        <strain evidence="2 3">S 113</strain>
    </source>
</reference>
<feature type="transmembrane region" description="Helical" evidence="1">
    <location>
        <begin position="74"/>
        <end position="95"/>
    </location>
</feature>